<dbReference type="SUPFAM" id="SSF52058">
    <property type="entry name" value="L domain-like"/>
    <property type="match status" value="1"/>
</dbReference>
<evidence type="ECO:0000256" key="2">
    <source>
        <dbReference type="ARBA" id="ARBA00022737"/>
    </source>
</evidence>
<dbReference type="Pfam" id="PF07725">
    <property type="entry name" value="LRR_3"/>
    <property type="match status" value="1"/>
</dbReference>
<dbReference type="PANTHER" id="PTHR11017">
    <property type="entry name" value="LEUCINE-RICH REPEAT-CONTAINING PROTEIN"/>
    <property type="match status" value="1"/>
</dbReference>
<sequence>MGISLDISTIVDNMDIREGAFKSMRNLRFLSIYKARYDANVRVHVPEDMDFPPRLRLLRWEVYPRKCLPRTFCPEYLVELDFRRNLLEKLWEGTQVGIYICVYISMKILATLAIKHEKFKIKFI</sequence>
<accession>A0ABC8JJZ4</accession>
<name>A0ABC8JJZ4_ERUVS</name>
<dbReference type="PANTHER" id="PTHR11017:SF225">
    <property type="entry name" value="ADP-RIBOSYL CYCLASE_CYCLIC ADP-RIBOSE HYDROLASE-RELATED"/>
    <property type="match status" value="1"/>
</dbReference>
<gene>
    <name evidence="3" type="ORF">ERUC_LOCUS10346</name>
</gene>
<dbReference type="InterPro" id="IPR011713">
    <property type="entry name" value="Leu-rich_rpt_3"/>
</dbReference>
<keyword evidence="1" id="KW-0433">Leucine-rich repeat</keyword>
<keyword evidence="4" id="KW-1185">Reference proteome</keyword>
<evidence type="ECO:0000313" key="4">
    <source>
        <dbReference type="Proteomes" id="UP001642260"/>
    </source>
</evidence>
<evidence type="ECO:0000313" key="3">
    <source>
        <dbReference type="EMBL" id="CAH8325204.1"/>
    </source>
</evidence>
<proteinExistence type="predicted"/>
<organism evidence="3 4">
    <name type="scientific">Eruca vesicaria subsp. sativa</name>
    <name type="common">Garden rocket</name>
    <name type="synonym">Eruca sativa</name>
    <dbReference type="NCBI Taxonomy" id="29727"/>
    <lineage>
        <taxon>Eukaryota</taxon>
        <taxon>Viridiplantae</taxon>
        <taxon>Streptophyta</taxon>
        <taxon>Embryophyta</taxon>
        <taxon>Tracheophyta</taxon>
        <taxon>Spermatophyta</taxon>
        <taxon>Magnoliopsida</taxon>
        <taxon>eudicotyledons</taxon>
        <taxon>Gunneridae</taxon>
        <taxon>Pentapetalae</taxon>
        <taxon>rosids</taxon>
        <taxon>malvids</taxon>
        <taxon>Brassicales</taxon>
        <taxon>Brassicaceae</taxon>
        <taxon>Brassiceae</taxon>
        <taxon>Eruca</taxon>
    </lineage>
</organism>
<evidence type="ECO:0000256" key="1">
    <source>
        <dbReference type="ARBA" id="ARBA00022614"/>
    </source>
</evidence>
<dbReference type="EMBL" id="CAKOAT010101933">
    <property type="protein sequence ID" value="CAH8325204.1"/>
    <property type="molecule type" value="Genomic_DNA"/>
</dbReference>
<dbReference type="Proteomes" id="UP001642260">
    <property type="component" value="Unassembled WGS sequence"/>
</dbReference>
<comment type="caution">
    <text evidence="3">The sequence shown here is derived from an EMBL/GenBank/DDBJ whole genome shotgun (WGS) entry which is preliminary data.</text>
</comment>
<keyword evidence="2" id="KW-0677">Repeat</keyword>
<dbReference type="InterPro" id="IPR044974">
    <property type="entry name" value="Disease_R_plants"/>
</dbReference>
<protein>
    <submittedName>
        <fullName evidence="3">Uncharacterized protein</fullName>
    </submittedName>
</protein>
<reference evidence="3 4" key="1">
    <citation type="submission" date="2022-03" db="EMBL/GenBank/DDBJ databases">
        <authorList>
            <person name="Macdonald S."/>
            <person name="Ahmed S."/>
            <person name="Newling K."/>
        </authorList>
    </citation>
    <scope>NUCLEOTIDE SEQUENCE [LARGE SCALE GENOMIC DNA]</scope>
</reference>
<dbReference type="AlphaFoldDB" id="A0ABC8JJZ4"/>